<feature type="domain" description="PiggyBac transposable element-derived protein" evidence="2">
    <location>
        <begin position="217"/>
        <end position="291"/>
    </location>
</feature>
<dbReference type="AlphaFoldDB" id="A0A8S9WWX0"/>
<feature type="region of interest" description="Disordered" evidence="1">
    <location>
        <begin position="113"/>
        <end position="143"/>
    </location>
</feature>
<proteinExistence type="predicted"/>
<dbReference type="Proteomes" id="UP000466442">
    <property type="component" value="Unassembled WGS sequence"/>
</dbReference>
<evidence type="ECO:0000313" key="3">
    <source>
        <dbReference type="EMBL" id="KAF6200608.1"/>
    </source>
</evidence>
<accession>A0A8S9WWX0</accession>
<evidence type="ECO:0000313" key="4">
    <source>
        <dbReference type="Proteomes" id="UP000466442"/>
    </source>
</evidence>
<feature type="compositionally biased region" description="Polar residues" evidence="1">
    <location>
        <begin position="26"/>
        <end position="40"/>
    </location>
</feature>
<protein>
    <recommendedName>
        <fullName evidence="2">PiggyBac transposable element-derived protein domain-containing protein</fullName>
    </recommendedName>
</protein>
<name>A0A8S9WWX0_APOLU</name>
<dbReference type="InterPro" id="IPR029526">
    <property type="entry name" value="PGBD"/>
</dbReference>
<sequence length="302" mass="34202">MVYNCYDSEPVQLLVQLYAERRKPQMPTSNGPNTKYNTSCDCERPHGTPSPVSPQNRWASDWGVVASPCNPATRRSGDEDDLRWMGYAVDTIINVPVRPDLLLREAIRRELERQMEEEDDDDGADAVSVSNEASDGVLQNEDDVDDEFQVDSNEFEGDGFNANQDSSSRDFVLGKDLETIWADKPLLEHNHYRTPNRNIITHLPGAKGRAKNANSELEFFSLFIDDSMVAMIVLYTNEEIDRMILEYSTPQRYTSPTNEKEAKALLGMLIMSGVLKNSNLSLDDLFSNTYLHPFLPCHDVQN</sequence>
<keyword evidence="4" id="KW-1185">Reference proteome</keyword>
<gene>
    <name evidence="3" type="ORF">GE061_005051</name>
</gene>
<reference evidence="3" key="1">
    <citation type="journal article" date="2021" name="Mol. Ecol. Resour.">
        <title>Apolygus lucorum genome provides insights into omnivorousness and mesophyll feeding.</title>
        <authorList>
            <person name="Liu Y."/>
            <person name="Liu H."/>
            <person name="Wang H."/>
            <person name="Huang T."/>
            <person name="Liu B."/>
            <person name="Yang B."/>
            <person name="Yin L."/>
            <person name="Li B."/>
            <person name="Zhang Y."/>
            <person name="Zhang S."/>
            <person name="Jiang F."/>
            <person name="Zhang X."/>
            <person name="Ren Y."/>
            <person name="Wang B."/>
            <person name="Wang S."/>
            <person name="Lu Y."/>
            <person name="Wu K."/>
            <person name="Fan W."/>
            <person name="Wang G."/>
        </authorList>
    </citation>
    <scope>NUCLEOTIDE SEQUENCE</scope>
    <source>
        <strain evidence="3">12Hb</strain>
    </source>
</reference>
<organism evidence="3 4">
    <name type="scientific">Apolygus lucorum</name>
    <name type="common">Small green plant bug</name>
    <name type="synonym">Lygocoris lucorum</name>
    <dbReference type="NCBI Taxonomy" id="248454"/>
    <lineage>
        <taxon>Eukaryota</taxon>
        <taxon>Metazoa</taxon>
        <taxon>Ecdysozoa</taxon>
        <taxon>Arthropoda</taxon>
        <taxon>Hexapoda</taxon>
        <taxon>Insecta</taxon>
        <taxon>Pterygota</taxon>
        <taxon>Neoptera</taxon>
        <taxon>Paraneoptera</taxon>
        <taxon>Hemiptera</taxon>
        <taxon>Heteroptera</taxon>
        <taxon>Panheteroptera</taxon>
        <taxon>Cimicomorpha</taxon>
        <taxon>Miridae</taxon>
        <taxon>Mirini</taxon>
        <taxon>Apolygus</taxon>
    </lineage>
</organism>
<dbReference type="OrthoDB" id="10057959at2759"/>
<comment type="caution">
    <text evidence="3">The sequence shown here is derived from an EMBL/GenBank/DDBJ whole genome shotgun (WGS) entry which is preliminary data.</text>
</comment>
<feature type="region of interest" description="Disordered" evidence="1">
    <location>
        <begin position="23"/>
        <end position="58"/>
    </location>
</feature>
<dbReference type="EMBL" id="WIXP02000013">
    <property type="protein sequence ID" value="KAF6200608.1"/>
    <property type="molecule type" value="Genomic_DNA"/>
</dbReference>
<evidence type="ECO:0000256" key="1">
    <source>
        <dbReference type="SAM" id="MobiDB-lite"/>
    </source>
</evidence>
<evidence type="ECO:0000259" key="2">
    <source>
        <dbReference type="Pfam" id="PF13843"/>
    </source>
</evidence>
<dbReference type="Pfam" id="PF13843">
    <property type="entry name" value="DDE_Tnp_1_7"/>
    <property type="match status" value="1"/>
</dbReference>
<feature type="compositionally biased region" description="Acidic residues" evidence="1">
    <location>
        <begin position="115"/>
        <end position="124"/>
    </location>
</feature>